<accession>A0A1X7UW54</accession>
<evidence type="ECO:0000313" key="2">
    <source>
        <dbReference type="EnsemblMetazoa" id="Aqu2.1.31759_001"/>
    </source>
</evidence>
<dbReference type="InParanoid" id="A0A1X7UW54"/>
<reference evidence="2" key="1">
    <citation type="submission" date="2017-05" db="UniProtKB">
        <authorList>
            <consortium name="EnsemblMetazoa"/>
        </authorList>
    </citation>
    <scope>IDENTIFICATION</scope>
</reference>
<sequence length="89" mass="10161">MALDYLLGPQSEISIVTVREELHSYQAEMEPSRETSPSMWWKDNSKRFPLLSQVAMDFLHTPATSTPSERIFSTVGNTVTQKRNCLTNQ</sequence>
<dbReference type="EnsemblMetazoa" id="Aqu2.1.31759_001">
    <property type="protein sequence ID" value="Aqu2.1.31759_001"/>
    <property type="gene ID" value="Aqu2.1.31759"/>
</dbReference>
<dbReference type="SUPFAM" id="SSF53098">
    <property type="entry name" value="Ribonuclease H-like"/>
    <property type="match status" value="1"/>
</dbReference>
<dbReference type="PANTHER" id="PTHR46169">
    <property type="entry name" value="DNA REPLICATION-RELATED ELEMENT FACTOR, ISOFORM A"/>
    <property type="match status" value="1"/>
</dbReference>
<dbReference type="PANTHER" id="PTHR46169:SF29">
    <property type="entry name" value="DNA REPLICATION-RELATED ELEMENT FACTOR, ISOFORM A"/>
    <property type="match status" value="1"/>
</dbReference>
<dbReference type="GO" id="GO:0005634">
    <property type="term" value="C:nucleus"/>
    <property type="evidence" value="ECO:0007669"/>
    <property type="project" value="TreeGrafter"/>
</dbReference>
<dbReference type="Pfam" id="PF05699">
    <property type="entry name" value="Dimer_Tnp_hAT"/>
    <property type="match status" value="1"/>
</dbReference>
<dbReference type="InterPro" id="IPR052717">
    <property type="entry name" value="Vacuolar_transposase_reg"/>
</dbReference>
<dbReference type="InterPro" id="IPR008906">
    <property type="entry name" value="HATC_C_dom"/>
</dbReference>
<organism evidence="2">
    <name type="scientific">Amphimedon queenslandica</name>
    <name type="common">Sponge</name>
    <dbReference type="NCBI Taxonomy" id="400682"/>
    <lineage>
        <taxon>Eukaryota</taxon>
        <taxon>Metazoa</taxon>
        <taxon>Porifera</taxon>
        <taxon>Demospongiae</taxon>
        <taxon>Heteroscleromorpha</taxon>
        <taxon>Haplosclerida</taxon>
        <taxon>Niphatidae</taxon>
        <taxon>Amphimedon</taxon>
    </lineage>
</organism>
<evidence type="ECO:0000259" key="1">
    <source>
        <dbReference type="Pfam" id="PF05699"/>
    </source>
</evidence>
<protein>
    <recommendedName>
        <fullName evidence="1">HAT C-terminal dimerisation domain-containing protein</fullName>
    </recommendedName>
</protein>
<dbReference type="InterPro" id="IPR012337">
    <property type="entry name" value="RNaseH-like_sf"/>
</dbReference>
<dbReference type="OMA" id="ETSPSMW"/>
<proteinExistence type="predicted"/>
<dbReference type="GO" id="GO:0046983">
    <property type="term" value="F:protein dimerization activity"/>
    <property type="evidence" value="ECO:0007669"/>
    <property type="project" value="InterPro"/>
</dbReference>
<feature type="domain" description="HAT C-terminal dimerisation" evidence="1">
    <location>
        <begin position="21"/>
        <end position="88"/>
    </location>
</feature>
<dbReference type="GO" id="GO:0006357">
    <property type="term" value="P:regulation of transcription by RNA polymerase II"/>
    <property type="evidence" value="ECO:0007669"/>
    <property type="project" value="TreeGrafter"/>
</dbReference>
<name>A0A1X7UW54_AMPQE</name>
<dbReference type="AlphaFoldDB" id="A0A1X7UW54"/>